<reference evidence="2 3" key="1">
    <citation type="submission" date="2021-03" db="EMBL/GenBank/DDBJ databases">
        <title>Sequencing the genomes of 1000 actinobacteria strains.</title>
        <authorList>
            <person name="Klenk H.-P."/>
        </authorList>
    </citation>
    <scope>NUCLEOTIDE SEQUENCE [LARGE SCALE GENOMIC DNA]</scope>
    <source>
        <strain evidence="2 3">DSM 45256</strain>
    </source>
</reference>
<sequence length="68" mass="7041">MTEHREPDGGFDIGTDELTSGGGAGTVRDDRDHAGNPRPAGSTDDAGATEAAARELDAENDDEPTRSE</sequence>
<protein>
    <submittedName>
        <fullName evidence="2">Uncharacterized protein</fullName>
    </submittedName>
</protein>
<dbReference type="Proteomes" id="UP001519295">
    <property type="component" value="Unassembled WGS sequence"/>
</dbReference>
<proteinExistence type="predicted"/>
<keyword evidence="3" id="KW-1185">Reference proteome</keyword>
<gene>
    <name evidence="2" type="ORF">JOF36_001962</name>
</gene>
<feature type="compositionally biased region" description="Basic and acidic residues" evidence="1">
    <location>
        <begin position="52"/>
        <end position="68"/>
    </location>
</feature>
<dbReference type="EMBL" id="JAGINU010000001">
    <property type="protein sequence ID" value="MBP2366266.1"/>
    <property type="molecule type" value="Genomic_DNA"/>
</dbReference>
<comment type="caution">
    <text evidence="2">The sequence shown here is derived from an EMBL/GenBank/DDBJ whole genome shotgun (WGS) entry which is preliminary data.</text>
</comment>
<evidence type="ECO:0000313" key="2">
    <source>
        <dbReference type="EMBL" id="MBP2366266.1"/>
    </source>
</evidence>
<accession>A0ABS4VR72</accession>
<organism evidence="2 3">
    <name type="scientific">Pseudonocardia parietis</name>
    <dbReference type="NCBI Taxonomy" id="570936"/>
    <lineage>
        <taxon>Bacteria</taxon>
        <taxon>Bacillati</taxon>
        <taxon>Actinomycetota</taxon>
        <taxon>Actinomycetes</taxon>
        <taxon>Pseudonocardiales</taxon>
        <taxon>Pseudonocardiaceae</taxon>
        <taxon>Pseudonocardia</taxon>
    </lineage>
</organism>
<evidence type="ECO:0000256" key="1">
    <source>
        <dbReference type="SAM" id="MobiDB-lite"/>
    </source>
</evidence>
<evidence type="ECO:0000313" key="3">
    <source>
        <dbReference type="Proteomes" id="UP001519295"/>
    </source>
</evidence>
<name>A0ABS4VR72_9PSEU</name>
<feature type="region of interest" description="Disordered" evidence="1">
    <location>
        <begin position="1"/>
        <end position="68"/>
    </location>
</feature>